<reference evidence="2 3" key="1">
    <citation type="submission" date="2020-12" db="EMBL/GenBank/DDBJ databases">
        <title>Oil enriched cultivation method for isolating marine PHA-producing bacteria.</title>
        <authorList>
            <person name="Zheng W."/>
            <person name="Yu S."/>
            <person name="Huang Y."/>
        </authorList>
    </citation>
    <scope>NUCLEOTIDE SEQUENCE [LARGE SCALE GENOMIC DNA]</scope>
    <source>
        <strain evidence="2 3">SY-2-6</strain>
    </source>
</reference>
<accession>A0ABS3DSD8</accession>
<proteinExistence type="predicted"/>
<feature type="transmembrane region" description="Helical" evidence="1">
    <location>
        <begin position="30"/>
        <end position="50"/>
    </location>
</feature>
<name>A0ABS3DSD8_9BACI</name>
<dbReference type="Proteomes" id="UP000663970">
    <property type="component" value="Unassembled WGS sequence"/>
</dbReference>
<keyword evidence="1" id="KW-0812">Transmembrane</keyword>
<keyword evidence="1" id="KW-1133">Transmembrane helix</keyword>
<dbReference type="RefSeq" id="WP_206932420.1">
    <property type="nucleotide sequence ID" value="NZ_JAEKJY010000001.1"/>
</dbReference>
<evidence type="ECO:0000256" key="1">
    <source>
        <dbReference type="SAM" id="Phobius"/>
    </source>
</evidence>
<keyword evidence="1" id="KW-0472">Membrane</keyword>
<keyword evidence="3" id="KW-1185">Reference proteome</keyword>
<evidence type="ECO:0000313" key="3">
    <source>
        <dbReference type="Proteomes" id="UP000663970"/>
    </source>
</evidence>
<evidence type="ECO:0000313" key="2">
    <source>
        <dbReference type="EMBL" id="MBN8234257.1"/>
    </source>
</evidence>
<organism evidence="2 3">
    <name type="scientific">Halobacillus kuroshimensis</name>
    <dbReference type="NCBI Taxonomy" id="302481"/>
    <lineage>
        <taxon>Bacteria</taxon>
        <taxon>Bacillati</taxon>
        <taxon>Bacillota</taxon>
        <taxon>Bacilli</taxon>
        <taxon>Bacillales</taxon>
        <taxon>Bacillaceae</taxon>
        <taxon>Halobacillus</taxon>
    </lineage>
</organism>
<comment type="caution">
    <text evidence="2">The sequence shown here is derived from an EMBL/GenBank/DDBJ whole genome shotgun (WGS) entry which is preliminary data.</text>
</comment>
<gene>
    <name evidence="2" type="ORF">JF544_03315</name>
</gene>
<sequence>MYFSSFHNYIPGVYKNDILYKGPIEWLTTLSWASILTGLVCSLILIIEVIRHPQMMKVMNVAGPINGWFL</sequence>
<protein>
    <submittedName>
        <fullName evidence="2">Uncharacterized protein</fullName>
    </submittedName>
</protein>
<dbReference type="EMBL" id="JAEKJY010000001">
    <property type="protein sequence ID" value="MBN8234257.1"/>
    <property type="molecule type" value="Genomic_DNA"/>
</dbReference>